<dbReference type="EMBL" id="JAWDGP010006989">
    <property type="protein sequence ID" value="KAK3731771.1"/>
    <property type="molecule type" value="Genomic_DNA"/>
</dbReference>
<reference evidence="2" key="1">
    <citation type="journal article" date="2023" name="G3 (Bethesda)">
        <title>A reference genome for the long-term kleptoplast-retaining sea slug Elysia crispata morphotype clarki.</title>
        <authorList>
            <person name="Eastman K.E."/>
            <person name="Pendleton A.L."/>
            <person name="Shaikh M.A."/>
            <person name="Suttiyut T."/>
            <person name="Ogas R."/>
            <person name="Tomko P."/>
            <person name="Gavelis G."/>
            <person name="Widhalm J.R."/>
            <person name="Wisecaver J.H."/>
        </authorList>
    </citation>
    <scope>NUCLEOTIDE SEQUENCE</scope>
    <source>
        <strain evidence="2">ECLA1</strain>
    </source>
</reference>
<evidence type="ECO:0000313" key="3">
    <source>
        <dbReference type="Proteomes" id="UP001283361"/>
    </source>
</evidence>
<sequence length="78" mass="8395">MSDQQTTDDFALSRPSGEPSPELAYGLHHQGGGGGLWRAVAGRVSGMLLRGSRRLALGLGTSHPEHPPDKTHDLQRLR</sequence>
<gene>
    <name evidence="2" type="ORF">RRG08_035437</name>
</gene>
<feature type="compositionally biased region" description="Basic and acidic residues" evidence="1">
    <location>
        <begin position="63"/>
        <end position="78"/>
    </location>
</feature>
<evidence type="ECO:0000313" key="2">
    <source>
        <dbReference type="EMBL" id="KAK3731771.1"/>
    </source>
</evidence>
<name>A0AAE0Y420_9GAST</name>
<feature type="region of interest" description="Disordered" evidence="1">
    <location>
        <begin position="1"/>
        <end position="31"/>
    </location>
</feature>
<dbReference type="Proteomes" id="UP001283361">
    <property type="component" value="Unassembled WGS sequence"/>
</dbReference>
<evidence type="ECO:0000256" key="1">
    <source>
        <dbReference type="SAM" id="MobiDB-lite"/>
    </source>
</evidence>
<proteinExistence type="predicted"/>
<keyword evidence="3" id="KW-1185">Reference proteome</keyword>
<protein>
    <submittedName>
        <fullName evidence="2">Uncharacterized protein</fullName>
    </submittedName>
</protein>
<comment type="caution">
    <text evidence="2">The sequence shown here is derived from an EMBL/GenBank/DDBJ whole genome shotgun (WGS) entry which is preliminary data.</text>
</comment>
<accession>A0AAE0Y420</accession>
<dbReference type="AlphaFoldDB" id="A0AAE0Y420"/>
<feature type="region of interest" description="Disordered" evidence="1">
    <location>
        <begin position="58"/>
        <end position="78"/>
    </location>
</feature>
<organism evidence="2 3">
    <name type="scientific">Elysia crispata</name>
    <name type="common">lettuce slug</name>
    <dbReference type="NCBI Taxonomy" id="231223"/>
    <lineage>
        <taxon>Eukaryota</taxon>
        <taxon>Metazoa</taxon>
        <taxon>Spiralia</taxon>
        <taxon>Lophotrochozoa</taxon>
        <taxon>Mollusca</taxon>
        <taxon>Gastropoda</taxon>
        <taxon>Heterobranchia</taxon>
        <taxon>Euthyneura</taxon>
        <taxon>Panpulmonata</taxon>
        <taxon>Sacoglossa</taxon>
        <taxon>Placobranchoidea</taxon>
        <taxon>Plakobranchidae</taxon>
        <taxon>Elysia</taxon>
    </lineage>
</organism>